<proteinExistence type="predicted"/>
<evidence type="ECO:0000313" key="2">
    <source>
        <dbReference type="Proteomes" id="UP000217289"/>
    </source>
</evidence>
<dbReference type="Proteomes" id="UP000217289">
    <property type="component" value="Chromosome"/>
</dbReference>
<evidence type="ECO:0000313" key="1">
    <source>
        <dbReference type="EMBL" id="ATB32747.1"/>
    </source>
</evidence>
<name>A0A250INK5_9BACT</name>
<dbReference type="AlphaFoldDB" id="A0A250INK5"/>
<dbReference type="EMBL" id="CP022163">
    <property type="protein sequence ID" value="ATB32747.1"/>
    <property type="molecule type" value="Genomic_DNA"/>
</dbReference>
<reference evidence="1 2" key="1">
    <citation type="submission" date="2017-06" db="EMBL/GenBank/DDBJ databases">
        <authorList>
            <person name="Kim H.J."/>
            <person name="Triplett B.A."/>
        </authorList>
    </citation>
    <scope>NUCLEOTIDE SEQUENCE [LARGE SCALE GENOMIC DNA]</scope>
    <source>
        <strain evidence="1 2">DSM 14713</strain>
    </source>
</reference>
<dbReference type="RefSeq" id="WP_095980890.1">
    <property type="nucleotide sequence ID" value="NZ_CP022163.1"/>
</dbReference>
<sequence length="360" mass="39645">MKQLTSKVIAELGLELDTELTSVAYAPAPNDPVAQGRATASEMSRSGKLAELLRAAPVFNQIQLEGLAERLPGLQLRRWLSDPCIVLVEAGPVRGSKSFGAHEWLDEGASLVLDSRQEPTFVRLEGSTRVCILSCQQGNVELLEAATPTSSAALDALEKWHPTPVPDVPKPDIRALTVGCQVQNWLLAEAEQMASAAWPLRRLCAAGLVARLWSPKDSRKLQESLTHALNPSWGPKKATVDWFRALDQGVRHQAESSAMEEADELGQQFPALQAHVLLNPESATSHCLQWLLNRDDLECALFLLRCTETGESLEGKLAELDRHASEFESLWAMLDVSENERLRAVAWQEPEAWWGQLALA</sequence>
<accession>A0A250INK5</accession>
<organism evidence="1 2">
    <name type="scientific">Melittangium boletus DSM 14713</name>
    <dbReference type="NCBI Taxonomy" id="1294270"/>
    <lineage>
        <taxon>Bacteria</taxon>
        <taxon>Pseudomonadati</taxon>
        <taxon>Myxococcota</taxon>
        <taxon>Myxococcia</taxon>
        <taxon>Myxococcales</taxon>
        <taxon>Cystobacterineae</taxon>
        <taxon>Archangiaceae</taxon>
        <taxon>Melittangium</taxon>
    </lineage>
</organism>
<protein>
    <submittedName>
        <fullName evidence="1">Uncharacterized protein</fullName>
    </submittedName>
</protein>
<dbReference type="OrthoDB" id="5522573at2"/>
<dbReference type="KEGG" id="mbd:MEBOL_006236"/>
<keyword evidence="2" id="KW-1185">Reference proteome</keyword>
<gene>
    <name evidence="1" type="ORF">MEBOL_006236</name>
</gene>